<dbReference type="RefSeq" id="XP_067925877.1">
    <property type="nucleotide sequence ID" value="XM_068062151.1"/>
</dbReference>
<dbReference type="FunFam" id="3.40.50.300:FF:000479">
    <property type="entry name" value="Multidrug resistance protein 1A"/>
    <property type="match status" value="1"/>
</dbReference>
<evidence type="ECO:0000313" key="17">
    <source>
        <dbReference type="Proteomes" id="UP000221165"/>
    </source>
</evidence>
<dbReference type="PANTHER" id="PTHR43394">
    <property type="entry name" value="ATP-DEPENDENT PERMEASE MDL1, MITOCHONDRIAL"/>
    <property type="match status" value="1"/>
</dbReference>
<dbReference type="InterPro" id="IPR011527">
    <property type="entry name" value="ABC1_TM_dom"/>
</dbReference>
<feature type="transmembrane region" description="Helical" evidence="13">
    <location>
        <begin position="892"/>
        <end position="909"/>
    </location>
</feature>
<dbReference type="SMART" id="SM00382">
    <property type="entry name" value="AAA"/>
    <property type="match status" value="2"/>
</dbReference>
<dbReference type="GO" id="GO:0016887">
    <property type="term" value="F:ATP hydrolysis activity"/>
    <property type="evidence" value="ECO:0007669"/>
    <property type="project" value="InterPro"/>
</dbReference>
<dbReference type="OrthoDB" id="6500128at2759"/>
<evidence type="ECO:0000256" key="6">
    <source>
        <dbReference type="ARBA" id="ARBA00022741"/>
    </source>
</evidence>
<keyword evidence="11" id="KW-0325">Glycoprotein</keyword>
<dbReference type="GO" id="GO:0090374">
    <property type="term" value="P:oligopeptide export from mitochondrion"/>
    <property type="evidence" value="ECO:0007669"/>
    <property type="project" value="TreeGrafter"/>
</dbReference>
<dbReference type="PANTHER" id="PTHR43394:SF27">
    <property type="entry name" value="ATP-DEPENDENT TRANSLOCASE ABCB1-LIKE"/>
    <property type="match status" value="1"/>
</dbReference>
<evidence type="ECO:0000256" key="8">
    <source>
        <dbReference type="ARBA" id="ARBA00022967"/>
    </source>
</evidence>
<dbReference type="PROSITE" id="PS50893">
    <property type="entry name" value="ABC_TRANSPORTER_2"/>
    <property type="match status" value="2"/>
</dbReference>
<keyword evidence="17" id="KW-1185">Reference proteome</keyword>
<dbReference type="SUPFAM" id="SSF52540">
    <property type="entry name" value="P-loop containing nucleoside triphosphate hydrolases"/>
    <property type="match status" value="2"/>
</dbReference>
<keyword evidence="5" id="KW-0677">Repeat</keyword>
<feature type="transmembrane region" description="Helical" evidence="13">
    <location>
        <begin position="39"/>
        <end position="72"/>
    </location>
</feature>
<dbReference type="InterPro" id="IPR036640">
    <property type="entry name" value="ABC1_TM_sf"/>
</dbReference>
<evidence type="ECO:0000259" key="15">
    <source>
        <dbReference type="PROSITE" id="PS50929"/>
    </source>
</evidence>
<dbReference type="GO" id="GO:0015421">
    <property type="term" value="F:ABC-type oligopeptide transporter activity"/>
    <property type="evidence" value="ECO:0007669"/>
    <property type="project" value="TreeGrafter"/>
</dbReference>
<keyword evidence="8" id="KW-1278">Translocase</keyword>
<dbReference type="InterPro" id="IPR003439">
    <property type="entry name" value="ABC_transporter-like_ATP-bd"/>
</dbReference>
<evidence type="ECO:0000256" key="13">
    <source>
        <dbReference type="SAM" id="Phobius"/>
    </source>
</evidence>
<sequence>MAGGAPAAGEADSQPLFENAAGNASPESQKNGVRRRRNLLAPFHFVSGAEICVLIFGSIFALGAGAMMPLFINVFGDLLNELNTTVNMGPYARLMLYLGISMLFLGWAATSSFEYLSDRQASKFKLHFFTAVMRQEQGWFDKNDPGTLASRLDSNSSLIRFGVGIKLATGLQFLTTVVASFVLAFTKSWKMSLVSVSMIPLIVLAAAFLAWSLRATQRRALDAYKQAGSVAEEALANVRTIVSLGGEGYMAQAYTDNLQQAQKTAIKGGFLTGAAMGSMMACVFFMYALGFWYGGGLVADSFREMLAALGGTLPPPGTPFPADLPKQSFQGGDAVMVLIWIMIAAFSMGQIVPSLGSYLAATEAASDLLEVITRTSRIDPFDSSGAKDVKLSGDIVYENVTFAYPARPDKIIFRDLSLTIPNGKTVALVGSSGCGKSTIVQLLQRQYEPLSGDVKIGSRSLQDINIAALRAGLGVVNQEPKLFSTTVKENIALGSKKEVSMEQVEAAAEKANAARFIADFVCKYETDCGAMGSQLSGGQKQRIAIARALVREPDILIFDEATSALDNASERVVQAALDSLIASSGITTIIIAHRLSTVQRADLIIVLGQKPDGSGSCVVQQGTHEELMKDENGLYYSLVQSQVVGAAKDEEEPNEDDDDADEPETATQVVEGGQGMIEHTPARSRRRLSEDSHYESVRSWISSASREGEKPQGRRICCGRRKRPQKKDSSVSGRRIVGLATKYPFAFLLTALAAALNGIVFPCYSVVFSRFVALFFEPDPDKIDRETTTWSLWFVGIGVLAFFSEWFKFVGIEYMGSKVTTELRGKAFTQTMHQDIAFFDDNANSVGTLMSILSADVLVVKTGSCGNPMALVEALSAVLAGCIIAFTSSWKLALVILCCLFVLGPANMMQQRIMHTHGHDEDDKKGGNKKRACTPEQVMNESVSGIRVVSAFGLEQHFIDLYRESLHMSPREEVKRALIPGFFWGFSQFVQFAINGLGMWYGGELIKDGARATDIMQAIFGLMFAGMTIGQTVLYSTGAAKAQTCAQRVFGLIDRPSAIDARDQGGRRFDGEKKAVDVEYNSVNFRYPTRPNIPVYRNLSFKINAGETVALVGQSGCGKSTAIQLLERFYDLKHSVTIGKAITDPPVGSSSTAMGTGLTSAKVAPQEKGTMEGKTPQKQRGERHGGSITFDGTCLRETNVSSLREQMGLVGQEPVLFNMTIAENIRFSYPQATMEEIIEAATRANADAFIKSFPAGFDTVVGRGGGQLSGGQKQRIAIARALVRKPRVLLLDEATSALDAEAERQVQKTLDELVVSGHTHSTVIVAHRLSTVKNA</sequence>
<feature type="transmembrane region" description="Helical" evidence="13">
    <location>
        <begin position="161"/>
        <end position="185"/>
    </location>
</feature>
<proteinExistence type="inferred from homology"/>
<feature type="domain" description="ABC transmembrane type-1" evidence="15">
    <location>
        <begin position="55"/>
        <end position="360"/>
    </location>
</feature>
<feature type="region of interest" description="Disordered" evidence="12">
    <location>
        <begin position="1"/>
        <end position="31"/>
    </location>
</feature>
<feature type="transmembrane region" description="Helical" evidence="13">
    <location>
        <begin position="1015"/>
        <end position="1035"/>
    </location>
</feature>
<feature type="compositionally biased region" description="Basic and acidic residues" evidence="12">
    <location>
        <begin position="687"/>
        <end position="696"/>
    </location>
</feature>
<comment type="similarity">
    <text evidence="2">Belongs to the ABC transporter superfamily. ABCB family. Multidrug resistance exporter (TC 3.A.1.201) subfamily.</text>
</comment>
<dbReference type="GO" id="GO:0005743">
    <property type="term" value="C:mitochondrial inner membrane"/>
    <property type="evidence" value="ECO:0007669"/>
    <property type="project" value="TreeGrafter"/>
</dbReference>
<evidence type="ECO:0000256" key="5">
    <source>
        <dbReference type="ARBA" id="ARBA00022737"/>
    </source>
</evidence>
<feature type="non-terminal residue" evidence="16">
    <location>
        <position position="1335"/>
    </location>
</feature>
<keyword evidence="4 13" id="KW-0812">Transmembrane</keyword>
<evidence type="ECO:0000256" key="9">
    <source>
        <dbReference type="ARBA" id="ARBA00022989"/>
    </source>
</evidence>
<feature type="transmembrane region" description="Helical" evidence="13">
    <location>
        <begin position="977"/>
        <end position="1003"/>
    </location>
</feature>
<feature type="domain" description="ABC transporter" evidence="14">
    <location>
        <begin position="1078"/>
        <end position="1332"/>
    </location>
</feature>
<feature type="compositionally biased region" description="Basic and acidic residues" evidence="12">
    <location>
        <begin position="917"/>
        <end position="926"/>
    </location>
</feature>
<dbReference type="GO" id="GO:0005524">
    <property type="term" value="F:ATP binding"/>
    <property type="evidence" value="ECO:0007669"/>
    <property type="project" value="UniProtKB-KW"/>
</dbReference>
<dbReference type="Gene3D" id="1.20.1560.10">
    <property type="entry name" value="ABC transporter type 1, transmembrane domain"/>
    <property type="match status" value="2"/>
</dbReference>
<dbReference type="InterPro" id="IPR039421">
    <property type="entry name" value="Type_1_exporter"/>
</dbReference>
<evidence type="ECO:0000256" key="3">
    <source>
        <dbReference type="ARBA" id="ARBA00022448"/>
    </source>
</evidence>
<evidence type="ECO:0000256" key="10">
    <source>
        <dbReference type="ARBA" id="ARBA00023136"/>
    </source>
</evidence>
<dbReference type="CDD" id="cd18577">
    <property type="entry name" value="ABC_6TM_Pgp_ABCB1_D1_like"/>
    <property type="match status" value="1"/>
</dbReference>
<dbReference type="SUPFAM" id="SSF90123">
    <property type="entry name" value="ABC transporter transmembrane region"/>
    <property type="match status" value="2"/>
</dbReference>
<evidence type="ECO:0000256" key="12">
    <source>
        <dbReference type="SAM" id="MobiDB-lite"/>
    </source>
</evidence>
<organism evidence="16 17">
    <name type="scientific">Cystoisospora suis</name>
    <dbReference type="NCBI Taxonomy" id="483139"/>
    <lineage>
        <taxon>Eukaryota</taxon>
        <taxon>Sar</taxon>
        <taxon>Alveolata</taxon>
        <taxon>Apicomplexa</taxon>
        <taxon>Conoidasida</taxon>
        <taxon>Coccidia</taxon>
        <taxon>Eucoccidiorida</taxon>
        <taxon>Eimeriorina</taxon>
        <taxon>Sarcocystidae</taxon>
        <taxon>Cystoisospora</taxon>
    </lineage>
</organism>
<feature type="transmembrane region" description="Helical" evidence="13">
    <location>
        <begin position="191"/>
        <end position="211"/>
    </location>
</feature>
<dbReference type="Pfam" id="PF00005">
    <property type="entry name" value="ABC_tran"/>
    <property type="match status" value="3"/>
</dbReference>
<keyword evidence="9 13" id="KW-1133">Transmembrane helix</keyword>
<keyword evidence="3" id="KW-0813">Transport</keyword>
<comment type="subcellular location">
    <subcellularLocation>
        <location evidence="1">Membrane</location>
        <topology evidence="1">Multi-pass membrane protein</topology>
    </subcellularLocation>
</comment>
<accession>A0A2C6LAV4</accession>
<protein>
    <submittedName>
        <fullName evidence="16">Abc transporter transmembrane region domain-containing protein</fullName>
    </submittedName>
</protein>
<evidence type="ECO:0000256" key="1">
    <source>
        <dbReference type="ARBA" id="ARBA00004141"/>
    </source>
</evidence>
<feature type="domain" description="ABC transporter" evidence="14">
    <location>
        <begin position="395"/>
        <end position="640"/>
    </location>
</feature>
<feature type="transmembrane region" description="Helical" evidence="13">
    <location>
        <begin position="92"/>
        <end position="116"/>
    </location>
</feature>
<evidence type="ECO:0000256" key="11">
    <source>
        <dbReference type="ARBA" id="ARBA00023180"/>
    </source>
</evidence>
<dbReference type="EMBL" id="MIGC01000810">
    <property type="protein sequence ID" value="PHJ24204.1"/>
    <property type="molecule type" value="Genomic_DNA"/>
</dbReference>
<dbReference type="InterPro" id="IPR027417">
    <property type="entry name" value="P-loop_NTPase"/>
</dbReference>
<feature type="domain" description="ABC transmembrane type-1" evidence="15">
    <location>
        <begin position="748"/>
        <end position="1037"/>
    </location>
</feature>
<feature type="transmembrane region" description="Helical" evidence="13">
    <location>
        <begin position="270"/>
        <end position="293"/>
    </location>
</feature>
<dbReference type="GeneID" id="94425362"/>
<dbReference type="PROSITE" id="PS50929">
    <property type="entry name" value="ABC_TM1F"/>
    <property type="match status" value="2"/>
</dbReference>
<comment type="caution">
    <text evidence="16">The sequence shown here is derived from an EMBL/GenBank/DDBJ whole genome shotgun (WGS) entry which is preliminary data.</text>
</comment>
<dbReference type="PROSITE" id="PS00211">
    <property type="entry name" value="ABC_TRANSPORTER_1"/>
    <property type="match status" value="2"/>
</dbReference>
<evidence type="ECO:0000256" key="7">
    <source>
        <dbReference type="ARBA" id="ARBA00022840"/>
    </source>
</evidence>
<dbReference type="InterPro" id="IPR017871">
    <property type="entry name" value="ABC_transporter-like_CS"/>
</dbReference>
<keyword evidence="10 13" id="KW-0472">Membrane</keyword>
<feature type="region of interest" description="Disordered" evidence="12">
    <location>
        <begin position="1163"/>
        <end position="1191"/>
    </location>
</feature>
<reference evidence="16 17" key="1">
    <citation type="journal article" date="2017" name="Int. J. Parasitol.">
        <title>The genome of the protozoan parasite Cystoisospora suis and a reverse vaccinology approach to identify vaccine candidates.</title>
        <authorList>
            <person name="Palmieri N."/>
            <person name="Shrestha A."/>
            <person name="Ruttkowski B."/>
            <person name="Beck T."/>
            <person name="Vogl C."/>
            <person name="Tomley F."/>
            <person name="Blake D.P."/>
            <person name="Joachim A."/>
        </authorList>
    </citation>
    <scope>NUCLEOTIDE SEQUENCE [LARGE SCALE GENOMIC DNA]</scope>
    <source>
        <strain evidence="16 17">Wien I</strain>
    </source>
</reference>
<dbReference type="Proteomes" id="UP000221165">
    <property type="component" value="Unassembled WGS sequence"/>
</dbReference>
<evidence type="ECO:0000313" key="16">
    <source>
        <dbReference type="EMBL" id="PHJ24204.1"/>
    </source>
</evidence>
<evidence type="ECO:0000256" key="4">
    <source>
        <dbReference type="ARBA" id="ARBA00022692"/>
    </source>
</evidence>
<evidence type="ECO:0000259" key="14">
    <source>
        <dbReference type="PROSITE" id="PS50893"/>
    </source>
</evidence>
<keyword evidence="7" id="KW-0067">ATP-binding</keyword>
<dbReference type="CDD" id="cd18578">
    <property type="entry name" value="ABC_6TM_Pgp_ABCB1_D2_like"/>
    <property type="match status" value="1"/>
</dbReference>
<gene>
    <name evidence="16" type="ORF">CSUI_001948</name>
</gene>
<dbReference type="VEuPathDB" id="ToxoDB:CSUI_001948"/>
<keyword evidence="6" id="KW-0547">Nucleotide-binding</keyword>
<feature type="transmembrane region" description="Helical" evidence="13">
    <location>
        <begin position="787"/>
        <end position="807"/>
    </location>
</feature>
<feature type="compositionally biased region" description="Acidic residues" evidence="12">
    <location>
        <begin position="649"/>
        <end position="664"/>
    </location>
</feature>
<name>A0A2C6LAV4_9APIC</name>
<feature type="region of interest" description="Disordered" evidence="12">
    <location>
        <begin position="915"/>
        <end position="934"/>
    </location>
</feature>
<evidence type="ECO:0000256" key="2">
    <source>
        <dbReference type="ARBA" id="ARBA00007577"/>
    </source>
</evidence>
<feature type="transmembrane region" description="Helical" evidence="13">
    <location>
        <begin position="745"/>
        <end position="767"/>
    </location>
</feature>
<dbReference type="Pfam" id="PF00664">
    <property type="entry name" value="ABC_membrane"/>
    <property type="match status" value="2"/>
</dbReference>
<feature type="region of interest" description="Disordered" evidence="12">
    <location>
        <begin position="647"/>
        <end position="729"/>
    </location>
</feature>
<dbReference type="InterPro" id="IPR003593">
    <property type="entry name" value="AAA+_ATPase"/>
</dbReference>
<dbReference type="Gene3D" id="3.40.50.300">
    <property type="entry name" value="P-loop containing nucleotide triphosphate hydrolases"/>
    <property type="match status" value="2"/>
</dbReference>